<dbReference type="RefSeq" id="WP_080546323.1">
    <property type="nucleotide sequence ID" value="NZ_CP018937.1"/>
</dbReference>
<reference evidence="4 6" key="1">
    <citation type="submission" date="2018-08" db="EMBL/GenBank/DDBJ databases">
        <title>A genome reference for cultivated species of the human gut microbiota.</title>
        <authorList>
            <person name="Zou Y."/>
            <person name="Xue W."/>
            <person name="Luo G."/>
        </authorList>
    </citation>
    <scope>NUCLEOTIDE SEQUENCE [LARGE SCALE GENOMIC DNA]</scope>
    <source>
        <strain evidence="4 6">AM18-6</strain>
    </source>
</reference>
<reference evidence="3 7" key="3">
    <citation type="submission" date="2020-05" db="EMBL/GenBank/DDBJ databases">
        <title>FDA dAtabase for Regulatory Grade micrObial Sequences (FDA-ARGOS): Supporting development and validation of Infectious Disease Dx tests.</title>
        <authorList>
            <person name="Bojja K."/>
            <person name="Kessler A."/>
            <person name="Tallon L."/>
            <person name="Sadzewicz L."/>
            <person name="Zhao X."/>
            <person name="Vavikolanu K."/>
            <person name="Mehta A."/>
            <person name="Aluvathingal J."/>
            <person name="Nadendla S."/>
            <person name="Myers T."/>
            <person name="Yan Y."/>
            <person name="Sichtig H."/>
        </authorList>
    </citation>
    <scope>NUCLEOTIDE SEQUENCE [LARGE SCALE GENOMIC DNA]</scope>
    <source>
        <strain evidence="3 7">FDAARGOS_763</strain>
    </source>
</reference>
<evidence type="ECO:0000313" key="5">
    <source>
        <dbReference type="Proteomes" id="UP000028294"/>
    </source>
</evidence>
<sequence>MFLKPVCFGECSSISFIDSTCIPAIHNRRQYSMKVCKDIAKKGKSTMGAISALNFIYCV</sequence>
<dbReference type="Proteomes" id="UP000028294">
    <property type="component" value="Chromosome"/>
</dbReference>
<evidence type="ECO:0000313" key="3">
    <source>
        <dbReference type="EMBL" id="QKH86275.1"/>
    </source>
</evidence>
<organism evidence="4 6">
    <name type="scientific">Bacteroides fragilis</name>
    <dbReference type="NCBI Taxonomy" id="817"/>
    <lineage>
        <taxon>Bacteria</taxon>
        <taxon>Pseudomonadati</taxon>
        <taxon>Bacteroidota</taxon>
        <taxon>Bacteroidia</taxon>
        <taxon>Bacteroidales</taxon>
        <taxon>Bacteroidaceae</taxon>
        <taxon>Bacteroides</taxon>
    </lineage>
</organism>
<feature type="domain" description="Transposase DDE" evidence="1">
    <location>
        <begin position="9"/>
        <end position="49"/>
    </location>
</feature>
<gene>
    <name evidence="4" type="ORF">DW228_07450</name>
    <name evidence="3" type="ORF">FOC69_18750</name>
    <name evidence="2" type="ORF">IA74_000730</name>
</gene>
<evidence type="ECO:0000313" key="6">
    <source>
        <dbReference type="Proteomes" id="UP000266644"/>
    </source>
</evidence>
<dbReference type="Pfam" id="PF13612">
    <property type="entry name" value="DDE_Tnp_1_3"/>
    <property type="match status" value="1"/>
</dbReference>
<evidence type="ECO:0000313" key="7">
    <source>
        <dbReference type="Proteomes" id="UP000501467"/>
    </source>
</evidence>
<dbReference type="InterPro" id="IPR025668">
    <property type="entry name" value="Tnp_DDE_dom"/>
</dbReference>
<dbReference type="EMBL" id="CP054003">
    <property type="protein sequence ID" value="QKH86275.1"/>
    <property type="molecule type" value="Genomic_DNA"/>
</dbReference>
<dbReference type="EMBL" id="CP036553">
    <property type="protein sequence ID" value="QCQ34744.1"/>
    <property type="molecule type" value="Genomic_DNA"/>
</dbReference>
<accession>A0A396BZJ2</accession>
<reference evidence="2 5" key="2">
    <citation type="submission" date="2019-03" db="EMBL/GenBank/DDBJ databases">
        <title>Complete genome assembly of MDR B. fragilis.</title>
        <authorList>
            <person name="Sydenham T.V."/>
            <person name="Hasman H."/>
            <person name="Justesen U.S."/>
        </authorList>
    </citation>
    <scope>NUCLEOTIDE SEQUENCE [LARGE SCALE GENOMIC DNA]</scope>
    <source>
        <strain evidence="2 5">DCMOUH0067B</strain>
    </source>
</reference>
<dbReference type="AlphaFoldDB" id="A0A396BZJ2"/>
<proteinExistence type="predicted"/>
<evidence type="ECO:0000313" key="2">
    <source>
        <dbReference type="EMBL" id="QCQ34744.1"/>
    </source>
</evidence>
<evidence type="ECO:0000259" key="1">
    <source>
        <dbReference type="Pfam" id="PF13612"/>
    </source>
</evidence>
<dbReference type="Proteomes" id="UP000501467">
    <property type="component" value="Chromosome"/>
</dbReference>
<name>A0A396BZJ2_BACFG</name>
<protein>
    <recommendedName>
        <fullName evidence="1">Transposase DDE domain-containing protein</fullName>
    </recommendedName>
</protein>
<dbReference type="Proteomes" id="UP000266644">
    <property type="component" value="Unassembled WGS sequence"/>
</dbReference>
<evidence type="ECO:0000313" key="4">
    <source>
        <dbReference type="EMBL" id="RHH13650.1"/>
    </source>
</evidence>
<dbReference type="EMBL" id="QRJE01000010">
    <property type="protein sequence ID" value="RHH13650.1"/>
    <property type="molecule type" value="Genomic_DNA"/>
</dbReference>